<evidence type="ECO:0000313" key="14">
    <source>
        <dbReference type="Proteomes" id="UP000224006"/>
    </source>
</evidence>
<feature type="chain" id="PRO_5011976000" evidence="12">
    <location>
        <begin position="30"/>
        <end position="117"/>
    </location>
</feature>
<evidence type="ECO:0000256" key="7">
    <source>
        <dbReference type="ARBA" id="ARBA00022989"/>
    </source>
</evidence>
<keyword evidence="5" id="KW-0256">Endoplasmic reticulum</keyword>
<keyword evidence="8" id="KW-0811">Translocation</keyword>
<dbReference type="STRING" id="94643.A0A2A9M9F7"/>
<evidence type="ECO:0000256" key="6">
    <source>
        <dbReference type="ARBA" id="ARBA00022927"/>
    </source>
</evidence>
<name>A0A2A9M9F7_BESBE</name>
<keyword evidence="6" id="KW-0653">Protein transport</keyword>
<evidence type="ECO:0000256" key="2">
    <source>
        <dbReference type="ARBA" id="ARBA00006103"/>
    </source>
</evidence>
<evidence type="ECO:0000256" key="1">
    <source>
        <dbReference type="ARBA" id="ARBA00004389"/>
    </source>
</evidence>
<evidence type="ECO:0000313" key="13">
    <source>
        <dbReference type="EMBL" id="PFH32313.1"/>
    </source>
</evidence>
<proteinExistence type="inferred from homology"/>
<dbReference type="Proteomes" id="UP000224006">
    <property type="component" value="Chromosome X"/>
</dbReference>
<comment type="similarity">
    <text evidence="2">Belongs to the SEC61-beta family.</text>
</comment>
<dbReference type="GeneID" id="40306692"/>
<evidence type="ECO:0000256" key="4">
    <source>
        <dbReference type="ARBA" id="ARBA00022692"/>
    </source>
</evidence>
<dbReference type="VEuPathDB" id="ToxoDB:BESB_016310"/>
<keyword evidence="7 11" id="KW-1133">Transmembrane helix</keyword>
<evidence type="ECO:0000256" key="10">
    <source>
        <dbReference type="SAM" id="MobiDB-lite"/>
    </source>
</evidence>
<evidence type="ECO:0000256" key="3">
    <source>
        <dbReference type="ARBA" id="ARBA00022448"/>
    </source>
</evidence>
<evidence type="ECO:0000256" key="5">
    <source>
        <dbReference type="ARBA" id="ARBA00022824"/>
    </source>
</evidence>
<keyword evidence="3" id="KW-0813">Transport</keyword>
<dbReference type="PANTHER" id="PTHR13509">
    <property type="entry name" value="SEC61 SUBUNIT BETA"/>
    <property type="match status" value="1"/>
</dbReference>
<dbReference type="PROSITE" id="PS51257">
    <property type="entry name" value="PROKAR_LIPOPROTEIN"/>
    <property type="match status" value="1"/>
</dbReference>
<sequence length="117" mass="12277">MQTRIKKATTKGIVLIFVLLGTNAPSAQACVQQVGGARTSVPRRRAVAGSGATSSSTQRPRAAGPASSQGILKFYSEDTPGLKLGPQTVLIMTLCFMASVVLLHIVGKFRQTYGGEN</sequence>
<keyword evidence="9 11" id="KW-0472">Membrane</keyword>
<dbReference type="KEGG" id="bbes:BESB_016310"/>
<feature type="transmembrane region" description="Helical" evidence="11">
    <location>
        <begin position="89"/>
        <end position="107"/>
    </location>
</feature>
<evidence type="ECO:0000256" key="11">
    <source>
        <dbReference type="SAM" id="Phobius"/>
    </source>
</evidence>
<evidence type="ECO:0000256" key="8">
    <source>
        <dbReference type="ARBA" id="ARBA00023010"/>
    </source>
</evidence>
<comment type="caution">
    <text evidence="13">The sequence shown here is derived from an EMBL/GenBank/DDBJ whole genome shotgun (WGS) entry which is preliminary data.</text>
</comment>
<evidence type="ECO:0000256" key="9">
    <source>
        <dbReference type="ARBA" id="ARBA00023136"/>
    </source>
</evidence>
<organism evidence="13 14">
    <name type="scientific">Besnoitia besnoiti</name>
    <name type="common">Apicomplexan protozoan</name>
    <dbReference type="NCBI Taxonomy" id="94643"/>
    <lineage>
        <taxon>Eukaryota</taxon>
        <taxon>Sar</taxon>
        <taxon>Alveolata</taxon>
        <taxon>Apicomplexa</taxon>
        <taxon>Conoidasida</taxon>
        <taxon>Coccidia</taxon>
        <taxon>Eucoccidiorida</taxon>
        <taxon>Eimeriorina</taxon>
        <taxon>Sarcocystidae</taxon>
        <taxon>Besnoitia</taxon>
    </lineage>
</organism>
<dbReference type="OrthoDB" id="5401193at2759"/>
<keyword evidence="14" id="KW-1185">Reference proteome</keyword>
<dbReference type="InterPro" id="IPR016482">
    <property type="entry name" value="SecG/Sec61-beta/Sbh"/>
</dbReference>
<dbReference type="RefSeq" id="XP_029216322.1">
    <property type="nucleotide sequence ID" value="XM_029360346.1"/>
</dbReference>
<comment type="subcellular location">
    <subcellularLocation>
        <location evidence="1">Endoplasmic reticulum membrane</location>
        <topology evidence="1">Single-pass membrane protein</topology>
    </subcellularLocation>
</comment>
<reference evidence="13 14" key="1">
    <citation type="submission" date="2017-09" db="EMBL/GenBank/DDBJ databases">
        <title>Genome sequencing of Besnoitia besnoiti strain Bb-Ger1.</title>
        <authorList>
            <person name="Schares G."/>
            <person name="Venepally P."/>
            <person name="Lorenzi H.A."/>
        </authorList>
    </citation>
    <scope>NUCLEOTIDE SEQUENCE [LARGE SCALE GENOMIC DNA]</scope>
    <source>
        <strain evidence="13 14">Bb-Ger1</strain>
    </source>
</reference>
<dbReference type="InterPro" id="IPR030671">
    <property type="entry name" value="Sec61-beta/Sbh"/>
</dbReference>
<dbReference type="GO" id="GO:0006886">
    <property type="term" value="P:intracellular protein transport"/>
    <property type="evidence" value="ECO:0007669"/>
    <property type="project" value="InterPro"/>
</dbReference>
<feature type="signal peptide" evidence="12">
    <location>
        <begin position="1"/>
        <end position="29"/>
    </location>
</feature>
<dbReference type="Pfam" id="PF03911">
    <property type="entry name" value="Sec61_beta"/>
    <property type="match status" value="1"/>
</dbReference>
<accession>A0A2A9M9F7</accession>
<feature type="compositionally biased region" description="Low complexity" evidence="10">
    <location>
        <begin position="48"/>
        <end position="57"/>
    </location>
</feature>
<protein>
    <submittedName>
        <fullName evidence="13">Sec61beta family protein</fullName>
    </submittedName>
</protein>
<evidence type="ECO:0000256" key="12">
    <source>
        <dbReference type="SAM" id="SignalP"/>
    </source>
</evidence>
<feature type="region of interest" description="Disordered" evidence="10">
    <location>
        <begin position="35"/>
        <end position="67"/>
    </location>
</feature>
<dbReference type="GO" id="GO:0005784">
    <property type="term" value="C:Sec61 translocon complex"/>
    <property type="evidence" value="ECO:0007669"/>
    <property type="project" value="InterPro"/>
</dbReference>
<gene>
    <name evidence="13" type="ORF">BESB_016310</name>
</gene>
<dbReference type="AlphaFoldDB" id="A0A2A9M9F7"/>
<dbReference type="EMBL" id="NWUJ01000011">
    <property type="protein sequence ID" value="PFH32313.1"/>
    <property type="molecule type" value="Genomic_DNA"/>
</dbReference>
<keyword evidence="12" id="KW-0732">Signal</keyword>
<keyword evidence="4 11" id="KW-0812">Transmembrane</keyword>